<name>A0A4U9V9Z6_SERFO</name>
<evidence type="ECO:0000313" key="1">
    <source>
        <dbReference type="EMBL" id="VTR43576.1"/>
    </source>
</evidence>
<organism evidence="1">
    <name type="scientific">Serratia fonticola</name>
    <dbReference type="NCBI Taxonomy" id="47917"/>
    <lineage>
        <taxon>Bacteria</taxon>
        <taxon>Pseudomonadati</taxon>
        <taxon>Pseudomonadota</taxon>
        <taxon>Gammaproteobacteria</taxon>
        <taxon>Enterobacterales</taxon>
        <taxon>Yersiniaceae</taxon>
        <taxon>Serratia</taxon>
    </lineage>
</organism>
<dbReference type="EMBL" id="CABEEZ010000108">
    <property type="protein sequence ID" value="VTR43576.1"/>
    <property type="molecule type" value="Genomic_DNA"/>
</dbReference>
<reference evidence="1" key="1">
    <citation type="submission" date="2019-05" db="EMBL/GenBank/DDBJ databases">
        <authorList>
            <consortium name="Pathogen Informatics"/>
        </authorList>
    </citation>
    <scope>NUCLEOTIDE SEQUENCE [LARGE SCALE GENOMIC DNA]</scope>
    <source>
        <strain evidence="1">NCTC12965</strain>
    </source>
</reference>
<protein>
    <recommendedName>
        <fullName evidence="2">Macrolide export ATP-binding/permease protein MacB</fullName>
    </recommendedName>
</protein>
<accession>A0A4U9V9Z6</accession>
<sequence length="98" mass="10949">MLWRMLQQSWYRNIRKKSLAVITIFLAAGLVSALLAVSIDIGDKMAREMKSYGANILIEPAGQATLPSLFGEKNNPLAGQGFSRRGRTTQYQRHLLAQ</sequence>
<dbReference type="AlphaFoldDB" id="A0A4U9V9Z6"/>
<proteinExistence type="predicted"/>
<gene>
    <name evidence="1" type="ORF">NCTC12965_04980</name>
</gene>
<evidence type="ECO:0008006" key="2">
    <source>
        <dbReference type="Google" id="ProtNLM"/>
    </source>
</evidence>